<evidence type="ECO:0000256" key="5">
    <source>
        <dbReference type="ARBA" id="ARBA00038359"/>
    </source>
</evidence>
<gene>
    <name evidence="9" type="ORF">B5807_01153</name>
</gene>
<evidence type="ECO:0000256" key="3">
    <source>
        <dbReference type="ARBA" id="ARBA00022989"/>
    </source>
</evidence>
<proteinExistence type="inferred from homology"/>
<comment type="similarity">
    <text evidence="5">Belongs to the SAT4 family.</text>
</comment>
<dbReference type="InterPro" id="IPR049326">
    <property type="entry name" value="Rhodopsin_dom_fungi"/>
</dbReference>
<dbReference type="OMA" id="VIMSCIR"/>
<evidence type="ECO:0000313" key="10">
    <source>
        <dbReference type="Proteomes" id="UP000193240"/>
    </source>
</evidence>
<feature type="transmembrane region" description="Helical" evidence="7">
    <location>
        <begin position="121"/>
        <end position="146"/>
    </location>
</feature>
<reference evidence="9 10" key="1">
    <citation type="journal article" date="2017" name="Genome Announc.">
        <title>Genome sequence of the saprophytic ascomycete Epicoccum nigrum ICMP 19927 strain isolated from New Zealand.</title>
        <authorList>
            <person name="Fokin M."/>
            <person name="Fleetwood D."/>
            <person name="Weir B.S."/>
            <person name="Villas-Boas S.G."/>
        </authorList>
    </citation>
    <scope>NUCLEOTIDE SEQUENCE [LARGE SCALE GENOMIC DNA]</scope>
    <source>
        <strain evidence="9 10">ICMP 19927</strain>
    </source>
</reference>
<keyword evidence="4 7" id="KW-0472">Membrane</keyword>
<sequence length="311" mass="34088">MSSALQIATYTITWASIVTAIAPEPSSCNAYDPSGKVLKWLFICSIVYDAVFHFVIRTAFFTFYLQLSRQVDYRLWIGMGFGMGGMLLIFNVLIIILQCQPITAAFRPVERLTAQCMNSAIAAYAPAALNALLNVYSLILPIPVIYSLQLPIRRKLSICCMFAIGGAAVLLGFIHFRSLRVIMSGTDTSKAIGETMIISSLAMSLAVVALNLPSMRILWHHLSESHNEASDASQRSCEVRTGDIRKETYTYISHSPVYETGSLSSPTLPLASATGPMIRSSPALMDKTGRSRFPTINEDFGSRPRTPANSV</sequence>
<dbReference type="PANTHER" id="PTHR33048:SF47">
    <property type="entry name" value="INTEGRAL MEMBRANE PROTEIN-RELATED"/>
    <property type="match status" value="1"/>
</dbReference>
<keyword evidence="2 7" id="KW-0812">Transmembrane</keyword>
<keyword evidence="3 7" id="KW-1133">Transmembrane helix</keyword>
<feature type="region of interest" description="Disordered" evidence="6">
    <location>
        <begin position="280"/>
        <end position="311"/>
    </location>
</feature>
<name>A0A1Y2MDF5_EPING</name>
<evidence type="ECO:0000256" key="2">
    <source>
        <dbReference type="ARBA" id="ARBA00022692"/>
    </source>
</evidence>
<evidence type="ECO:0000256" key="1">
    <source>
        <dbReference type="ARBA" id="ARBA00004141"/>
    </source>
</evidence>
<evidence type="ECO:0000256" key="7">
    <source>
        <dbReference type="SAM" id="Phobius"/>
    </source>
</evidence>
<dbReference type="InterPro" id="IPR052337">
    <property type="entry name" value="SAT4-like"/>
</dbReference>
<evidence type="ECO:0000256" key="4">
    <source>
        <dbReference type="ARBA" id="ARBA00023136"/>
    </source>
</evidence>
<dbReference type="GO" id="GO:0016020">
    <property type="term" value="C:membrane"/>
    <property type="evidence" value="ECO:0007669"/>
    <property type="project" value="UniProtKB-SubCell"/>
</dbReference>
<feature type="transmembrane region" description="Helical" evidence="7">
    <location>
        <begin position="158"/>
        <end position="176"/>
    </location>
</feature>
<feature type="domain" description="Rhodopsin" evidence="8">
    <location>
        <begin position="36"/>
        <end position="220"/>
    </location>
</feature>
<evidence type="ECO:0000256" key="6">
    <source>
        <dbReference type="SAM" id="MobiDB-lite"/>
    </source>
</evidence>
<dbReference type="Proteomes" id="UP000193240">
    <property type="component" value="Unassembled WGS sequence"/>
</dbReference>
<protein>
    <recommendedName>
        <fullName evidence="8">Rhodopsin domain-containing protein</fullName>
    </recommendedName>
</protein>
<feature type="transmembrane region" description="Helical" evidence="7">
    <location>
        <begin position="196"/>
        <end position="213"/>
    </location>
</feature>
<organism evidence="9 10">
    <name type="scientific">Epicoccum nigrum</name>
    <name type="common">Soil fungus</name>
    <name type="synonym">Epicoccum purpurascens</name>
    <dbReference type="NCBI Taxonomy" id="105696"/>
    <lineage>
        <taxon>Eukaryota</taxon>
        <taxon>Fungi</taxon>
        <taxon>Dikarya</taxon>
        <taxon>Ascomycota</taxon>
        <taxon>Pezizomycotina</taxon>
        <taxon>Dothideomycetes</taxon>
        <taxon>Pleosporomycetidae</taxon>
        <taxon>Pleosporales</taxon>
        <taxon>Pleosporineae</taxon>
        <taxon>Didymellaceae</taxon>
        <taxon>Epicoccum</taxon>
    </lineage>
</organism>
<comment type="subcellular location">
    <subcellularLocation>
        <location evidence="1">Membrane</location>
        <topology evidence="1">Multi-pass membrane protein</topology>
    </subcellularLocation>
</comment>
<dbReference type="EMBL" id="KZ107838">
    <property type="protein sequence ID" value="OSS54001.1"/>
    <property type="molecule type" value="Genomic_DNA"/>
</dbReference>
<evidence type="ECO:0000259" key="8">
    <source>
        <dbReference type="Pfam" id="PF20684"/>
    </source>
</evidence>
<dbReference type="InParanoid" id="A0A1Y2MDF5"/>
<dbReference type="Pfam" id="PF20684">
    <property type="entry name" value="Fung_rhodopsin"/>
    <property type="match status" value="1"/>
</dbReference>
<feature type="transmembrane region" description="Helical" evidence="7">
    <location>
        <begin position="75"/>
        <end position="97"/>
    </location>
</feature>
<evidence type="ECO:0000313" key="9">
    <source>
        <dbReference type="EMBL" id="OSS54001.1"/>
    </source>
</evidence>
<dbReference type="AlphaFoldDB" id="A0A1Y2MDF5"/>
<feature type="transmembrane region" description="Helical" evidence="7">
    <location>
        <begin position="40"/>
        <end position="63"/>
    </location>
</feature>
<dbReference type="PANTHER" id="PTHR33048">
    <property type="entry name" value="PTH11-LIKE INTEGRAL MEMBRANE PROTEIN (AFU_ORTHOLOGUE AFUA_5G11245)"/>
    <property type="match status" value="1"/>
</dbReference>
<keyword evidence="10" id="KW-1185">Reference proteome</keyword>
<accession>A0A1Y2MDF5</accession>